<evidence type="ECO:0000256" key="6">
    <source>
        <dbReference type="HAMAP-Rule" id="MF_00397"/>
    </source>
</evidence>
<dbReference type="AlphaFoldDB" id="A0A1I6ZXG7"/>
<protein>
    <recommendedName>
        <fullName evidence="6">Probable 2-(5''-triphosphoribosyl)-3'-dephosphocoenzyme-A synthase</fullName>
        <shortName evidence="6">2-(5''-triphosphoribosyl)-3'-dephospho-CoA synthase</shortName>
        <ecNumber evidence="6">2.4.2.52</ecNumber>
    </recommendedName>
</protein>
<dbReference type="EC" id="2.4.2.52" evidence="6"/>
<comment type="similarity">
    <text evidence="2 6">Belongs to the CitG/MdcB family.</text>
</comment>
<evidence type="ECO:0000313" key="9">
    <source>
        <dbReference type="Proteomes" id="UP000199187"/>
    </source>
</evidence>
<organism evidence="8 9">
    <name type="scientific">Kosakonia arachidis</name>
    <dbReference type="NCBI Taxonomy" id="551989"/>
    <lineage>
        <taxon>Bacteria</taxon>
        <taxon>Pseudomonadati</taxon>
        <taxon>Pseudomonadota</taxon>
        <taxon>Gammaproteobacteria</taxon>
        <taxon>Enterobacterales</taxon>
        <taxon>Enterobacteriaceae</taxon>
        <taxon>Kosakonia</taxon>
    </lineage>
</organism>
<dbReference type="Gene3D" id="1.10.4200.10">
    <property type="entry name" value="Triphosphoribosyl-dephospho-CoA protein"/>
    <property type="match status" value="1"/>
</dbReference>
<dbReference type="GO" id="GO:0051191">
    <property type="term" value="P:prosthetic group biosynthetic process"/>
    <property type="evidence" value="ECO:0007669"/>
    <property type="project" value="TreeGrafter"/>
</dbReference>
<proteinExistence type="inferred from homology"/>
<dbReference type="InterPro" id="IPR017551">
    <property type="entry name" value="TriPribosyl-deP-CoA_syn_CitG"/>
</dbReference>
<sequence length="290" mass="31560">MTISAIRNEPFSHELNIAELAAEGMYREVILTPKPGLVDRHNNGAHTDMDLRLFMSSIAAIAPWFAVFVAQGLQTAKQEPRQTLLAIRPAGLACEQAMFSATGGINTHKGGIFSLGLFCSAAGRLKGKGEAINRSALCREVSQICIGMVRRELKQNGDAKTKGEQLFREYGVTGARGEAESGFATVRNHGLPAWEKAINAGYSPEESLLRVLLSLMAHNPDTNILARGGLKGLRYAQRYAARILRIKHLTGNRFRQALLHMDTAFIARNLSPGGSADLLAVTWLLAHYPA</sequence>
<keyword evidence="9" id="KW-1185">Reference proteome</keyword>
<dbReference type="HAMAP" id="MF_00397">
    <property type="entry name" value="CitG"/>
    <property type="match status" value="1"/>
</dbReference>
<dbReference type="OrthoDB" id="114886at2"/>
<evidence type="ECO:0000256" key="5">
    <source>
        <dbReference type="ARBA" id="ARBA00022840"/>
    </source>
</evidence>
<evidence type="ECO:0000256" key="7">
    <source>
        <dbReference type="SAM" id="Phobius"/>
    </source>
</evidence>
<dbReference type="GO" id="GO:0005524">
    <property type="term" value="F:ATP binding"/>
    <property type="evidence" value="ECO:0007669"/>
    <property type="project" value="UniProtKB-KW"/>
</dbReference>
<dbReference type="InterPro" id="IPR002736">
    <property type="entry name" value="CitG"/>
</dbReference>
<keyword evidence="3 6" id="KW-0808">Transferase</keyword>
<evidence type="ECO:0000256" key="1">
    <source>
        <dbReference type="ARBA" id="ARBA00001210"/>
    </source>
</evidence>
<keyword evidence="7" id="KW-0472">Membrane</keyword>
<keyword evidence="7" id="KW-1133">Transmembrane helix</keyword>
<dbReference type="EMBL" id="FPAU01000001">
    <property type="protein sequence ID" value="SFT67383.1"/>
    <property type="molecule type" value="Genomic_DNA"/>
</dbReference>
<keyword evidence="7" id="KW-0812">Transmembrane</keyword>
<dbReference type="GO" id="GO:0046917">
    <property type="term" value="F:triphosphoribosyl-dephospho-CoA synthase activity"/>
    <property type="evidence" value="ECO:0007669"/>
    <property type="project" value="UniProtKB-UniRule"/>
</dbReference>
<dbReference type="PANTHER" id="PTHR30201:SF2">
    <property type="entry name" value="2-(5''-TRIPHOSPHORIBOSYL)-3'-DEPHOSPHOCOENZYME-A SYNTHASE"/>
    <property type="match status" value="1"/>
</dbReference>
<accession>A0A1I6ZXG7</accession>
<reference evidence="9" key="1">
    <citation type="submission" date="2016-10" db="EMBL/GenBank/DDBJ databases">
        <authorList>
            <person name="Varghese N."/>
            <person name="Submissions S."/>
        </authorList>
    </citation>
    <scope>NUCLEOTIDE SEQUENCE [LARGE SCALE GENOMIC DNA]</scope>
    <source>
        <strain evidence="9">Ah-143</strain>
    </source>
</reference>
<evidence type="ECO:0000256" key="2">
    <source>
        <dbReference type="ARBA" id="ARBA00006812"/>
    </source>
</evidence>
<dbReference type="RefSeq" id="WP_090120394.1">
    <property type="nucleotide sequence ID" value="NZ_CP045300.1"/>
</dbReference>
<evidence type="ECO:0000256" key="3">
    <source>
        <dbReference type="ARBA" id="ARBA00022679"/>
    </source>
</evidence>
<dbReference type="Proteomes" id="UP000199187">
    <property type="component" value="Unassembled WGS sequence"/>
</dbReference>
<keyword evidence="4 6" id="KW-0547">Nucleotide-binding</keyword>
<feature type="transmembrane region" description="Helical" evidence="7">
    <location>
        <begin position="53"/>
        <end position="73"/>
    </location>
</feature>
<keyword evidence="5 6" id="KW-0067">ATP-binding</keyword>
<gene>
    <name evidence="6" type="primary">citG</name>
    <name evidence="8" type="ORF">SAMN05192562_1011428</name>
</gene>
<dbReference type="Pfam" id="PF01874">
    <property type="entry name" value="CitG"/>
    <property type="match status" value="1"/>
</dbReference>
<evidence type="ECO:0000313" key="8">
    <source>
        <dbReference type="EMBL" id="SFT67383.1"/>
    </source>
</evidence>
<name>A0A1I6ZXG7_9ENTR</name>
<dbReference type="PANTHER" id="PTHR30201">
    <property type="entry name" value="TRIPHOSPHORIBOSYL-DEPHOSPHO-COA SYNTHASE"/>
    <property type="match status" value="1"/>
</dbReference>
<comment type="catalytic activity">
    <reaction evidence="1 6">
        <text>3'-dephospho-CoA + ATP = 2'-(5''-triphospho-alpha-D-ribosyl)-3'-dephospho-CoA + adenine</text>
        <dbReference type="Rhea" id="RHEA:15117"/>
        <dbReference type="ChEBI" id="CHEBI:16708"/>
        <dbReference type="ChEBI" id="CHEBI:30616"/>
        <dbReference type="ChEBI" id="CHEBI:57328"/>
        <dbReference type="ChEBI" id="CHEBI:61378"/>
        <dbReference type="EC" id="2.4.2.52"/>
    </reaction>
</comment>
<evidence type="ECO:0000256" key="4">
    <source>
        <dbReference type="ARBA" id="ARBA00022741"/>
    </source>
</evidence>
<dbReference type="NCBIfam" id="TIGR03125">
    <property type="entry name" value="citrate_citG"/>
    <property type="match status" value="1"/>
</dbReference>